<dbReference type="EMBL" id="CP003060">
    <property type="protein sequence ID" value="AEP29249.1"/>
    <property type="molecule type" value="Genomic_DNA"/>
</dbReference>
<protein>
    <submittedName>
        <fullName evidence="7">Cyclopropane-fatty-acyl-phospholipid synthase</fullName>
    </submittedName>
</protein>
<dbReference type="InterPro" id="IPR003333">
    <property type="entry name" value="CMAS"/>
</dbReference>
<dbReference type="PANTHER" id="PTHR43667">
    <property type="entry name" value="CYCLOPROPANE-FATTY-ACYL-PHOSPHOLIPID SYNTHASE"/>
    <property type="match status" value="1"/>
</dbReference>
<accession>G4QG82</accession>
<reference evidence="7 8" key="1">
    <citation type="journal article" date="2011" name="J. Bacteriol.">
        <title>Complete genome sequence of seawater bacterium Glaciecola nitratireducens FR1064T.</title>
        <authorList>
            <person name="Bian F."/>
            <person name="Qin Q.L."/>
            <person name="Xie B.B."/>
            <person name="Shu Y.L."/>
            <person name="Zhang X.Y."/>
            <person name="Yu Y."/>
            <person name="Chen B."/>
            <person name="Chen X.L."/>
            <person name="Zhou B.C."/>
            <person name="Zhang Y.Z."/>
        </authorList>
    </citation>
    <scope>NUCLEOTIDE SEQUENCE [LARGE SCALE GENOMIC DNA]</scope>
    <source>
        <strain evidence="8">JCM 12485 / KCTC 12276 / FR1064</strain>
    </source>
</reference>
<evidence type="ECO:0000256" key="2">
    <source>
        <dbReference type="ARBA" id="ARBA00022603"/>
    </source>
</evidence>
<dbReference type="RefSeq" id="WP_014108123.1">
    <property type="nucleotide sequence ID" value="NC_016041.1"/>
</dbReference>
<evidence type="ECO:0000256" key="3">
    <source>
        <dbReference type="ARBA" id="ARBA00022679"/>
    </source>
</evidence>
<dbReference type="PANTHER" id="PTHR43667:SF2">
    <property type="entry name" value="FATTY ACID C-METHYL TRANSFERASE"/>
    <property type="match status" value="1"/>
</dbReference>
<keyword evidence="2" id="KW-0489">Methyltransferase</keyword>
<dbReference type="STRING" id="1085623.GNIT_1117"/>
<dbReference type="InterPro" id="IPR050723">
    <property type="entry name" value="CFA/CMAS"/>
</dbReference>
<proteinExistence type="inferred from homology"/>
<dbReference type="GO" id="GO:0032259">
    <property type="term" value="P:methylation"/>
    <property type="evidence" value="ECO:0007669"/>
    <property type="project" value="UniProtKB-KW"/>
</dbReference>
<dbReference type="GO" id="GO:0008168">
    <property type="term" value="F:methyltransferase activity"/>
    <property type="evidence" value="ECO:0007669"/>
    <property type="project" value="UniProtKB-KW"/>
</dbReference>
<name>G4QG82_GLANF</name>
<evidence type="ECO:0000256" key="5">
    <source>
        <dbReference type="ARBA" id="ARBA00023098"/>
    </source>
</evidence>
<dbReference type="CDD" id="cd02440">
    <property type="entry name" value="AdoMet_MTases"/>
    <property type="match status" value="1"/>
</dbReference>
<keyword evidence="4" id="KW-0949">S-adenosyl-L-methionine</keyword>
<dbReference type="KEGG" id="gni:GNIT_1117"/>
<gene>
    <name evidence="7" type="primary">cfa</name>
    <name evidence="7" type="ordered locus">GNIT_1117</name>
</gene>
<dbReference type="Pfam" id="PF02353">
    <property type="entry name" value="CMAS"/>
    <property type="match status" value="1"/>
</dbReference>
<evidence type="ECO:0000256" key="6">
    <source>
        <dbReference type="PIRSR" id="PIRSR003085-1"/>
    </source>
</evidence>
<evidence type="ECO:0000256" key="4">
    <source>
        <dbReference type="ARBA" id="ARBA00022691"/>
    </source>
</evidence>
<evidence type="ECO:0000313" key="8">
    <source>
        <dbReference type="Proteomes" id="UP000009282"/>
    </source>
</evidence>
<dbReference type="InterPro" id="IPR029063">
    <property type="entry name" value="SAM-dependent_MTases_sf"/>
</dbReference>
<dbReference type="HOGENOM" id="CLU_026434_0_2_6"/>
<comment type="similarity">
    <text evidence="1">Belongs to the CFA/CMAS family.</text>
</comment>
<dbReference type="Gene3D" id="3.40.50.150">
    <property type="entry name" value="Vaccinia Virus protein VP39"/>
    <property type="match status" value="1"/>
</dbReference>
<feature type="active site" evidence="6">
    <location>
        <position position="390"/>
    </location>
</feature>
<evidence type="ECO:0000313" key="7">
    <source>
        <dbReference type="EMBL" id="AEP29249.1"/>
    </source>
</evidence>
<dbReference type="AlphaFoldDB" id="G4QG82"/>
<keyword evidence="3" id="KW-0808">Transferase</keyword>
<dbReference type="OrthoDB" id="9782855at2"/>
<evidence type="ECO:0000256" key="1">
    <source>
        <dbReference type="ARBA" id="ARBA00010815"/>
    </source>
</evidence>
<dbReference type="PIRSF" id="PIRSF003085">
    <property type="entry name" value="CMAS"/>
    <property type="match status" value="1"/>
</dbReference>
<dbReference type="GO" id="GO:0008610">
    <property type="term" value="P:lipid biosynthetic process"/>
    <property type="evidence" value="ECO:0007669"/>
    <property type="project" value="InterPro"/>
</dbReference>
<sequence length="418" mass="48188">MSHGEQTIQNTDSMTFMDRTYRQLFVKAMQNMPEGHLTLKENGRLVAQCGNPDQDLHAEVNIIDARAYKRLVLGGSVASGETFTDGWWTTPSLTNVIRIFARNLSTLDEWENKFKWVTMPVLKVQHFMRRNSREQAKKNISAHYDLGNKLYEKFLDPSMMYSSAIYPTPEATLAEAQENKLRSICDKLQLSENDHLMEIGTGWGGLAIYAAKHYGCKVTTTTISDEQYAYAQEWVSREGLNEKITLLKKDYRLLEGKFDKLVSIEMIEAVGKAYLANFFEKCSSLLKPNGLMLLQAITIDDRRYDSYSDSVDFIQKHIFPGGFLPSQFAINKFLKKCTDMNIRDLHDIGLDYARTLHDWHIAFDASKEALEKDGYDERFARMWQYYLNYCEGGFLERAISTVQLVISKPHYRAELERS</sequence>
<dbReference type="Proteomes" id="UP000009282">
    <property type="component" value="Chromosome"/>
</dbReference>
<dbReference type="eggNOG" id="COG2230">
    <property type="taxonomic scope" value="Bacteria"/>
</dbReference>
<dbReference type="SUPFAM" id="SSF53335">
    <property type="entry name" value="S-adenosyl-L-methionine-dependent methyltransferases"/>
    <property type="match status" value="1"/>
</dbReference>
<keyword evidence="5" id="KW-0443">Lipid metabolism</keyword>
<organism evidence="7 8">
    <name type="scientific">Glaciecola nitratireducens (strain JCM 12485 / KCTC 12276 / FR1064)</name>
    <dbReference type="NCBI Taxonomy" id="1085623"/>
    <lineage>
        <taxon>Bacteria</taxon>
        <taxon>Pseudomonadati</taxon>
        <taxon>Pseudomonadota</taxon>
        <taxon>Gammaproteobacteria</taxon>
        <taxon>Alteromonadales</taxon>
        <taxon>Alteromonadaceae</taxon>
        <taxon>Brumicola</taxon>
    </lineage>
</organism>
<keyword evidence="8" id="KW-1185">Reference proteome</keyword>